<feature type="compositionally biased region" description="Low complexity" evidence="1">
    <location>
        <begin position="221"/>
        <end position="230"/>
    </location>
</feature>
<keyword evidence="3" id="KW-1185">Reference proteome</keyword>
<dbReference type="Proteomes" id="UP000070700">
    <property type="component" value="Unassembled WGS sequence"/>
</dbReference>
<feature type="region of interest" description="Disordered" evidence="1">
    <location>
        <begin position="209"/>
        <end position="274"/>
    </location>
</feature>
<feature type="compositionally biased region" description="Basic residues" evidence="1">
    <location>
        <begin position="166"/>
        <end position="175"/>
    </location>
</feature>
<feature type="compositionally biased region" description="Basic and acidic residues" evidence="1">
    <location>
        <begin position="145"/>
        <end position="165"/>
    </location>
</feature>
<organism evidence="2 3">
    <name type="scientific">Mollisia scopiformis</name>
    <name type="common">Conifer needle endophyte fungus</name>
    <name type="synonym">Phialocephala scopiformis</name>
    <dbReference type="NCBI Taxonomy" id="149040"/>
    <lineage>
        <taxon>Eukaryota</taxon>
        <taxon>Fungi</taxon>
        <taxon>Dikarya</taxon>
        <taxon>Ascomycota</taxon>
        <taxon>Pezizomycotina</taxon>
        <taxon>Leotiomycetes</taxon>
        <taxon>Helotiales</taxon>
        <taxon>Mollisiaceae</taxon>
        <taxon>Mollisia</taxon>
    </lineage>
</organism>
<name>A0A132B856_MOLSC</name>
<dbReference type="OrthoDB" id="3438340at2759"/>
<evidence type="ECO:0000256" key="1">
    <source>
        <dbReference type="SAM" id="MobiDB-lite"/>
    </source>
</evidence>
<accession>A0A132B856</accession>
<feature type="compositionally biased region" description="Basic and acidic residues" evidence="1">
    <location>
        <begin position="106"/>
        <end position="125"/>
    </location>
</feature>
<feature type="compositionally biased region" description="Basic residues" evidence="1">
    <location>
        <begin position="253"/>
        <end position="274"/>
    </location>
</feature>
<protein>
    <submittedName>
        <fullName evidence="2">Uncharacterized protein</fullName>
    </submittedName>
</protein>
<dbReference type="RefSeq" id="XP_018062937.1">
    <property type="nucleotide sequence ID" value="XM_018206811.1"/>
</dbReference>
<feature type="compositionally biased region" description="Basic and acidic residues" evidence="1">
    <location>
        <begin position="236"/>
        <end position="252"/>
    </location>
</feature>
<dbReference type="KEGG" id="psco:LY89DRAFT_334364"/>
<proteinExistence type="predicted"/>
<gene>
    <name evidence="2" type="ORF">LY89DRAFT_334364</name>
</gene>
<sequence>MSAEGLSKPAKQAKEDFAVISNRLAVAFAKRESLIKSWTASSSRPPPPAEKEEELEAEDAALFRNQPPYLGVGAPIPSHFLVSEAERNNKSLRAKFFPTKGLKASKARDAEEKATSAKRALKAESSDEEEGRSGLGRAKKLKMTRKSEPAKSMKEQSESEEDHRARSIKSKKHKTIKVEASRGINVPDINQGQTTAQSLVETTEFIVSKGDGKVEDEMETSKASASASSSNEPDDIDKKTQRARTTDPAELKRQKKREKRRRQKLRAALKNTKA</sequence>
<evidence type="ECO:0000313" key="2">
    <source>
        <dbReference type="EMBL" id="KUJ08582.1"/>
    </source>
</evidence>
<dbReference type="InParanoid" id="A0A132B856"/>
<evidence type="ECO:0000313" key="3">
    <source>
        <dbReference type="Proteomes" id="UP000070700"/>
    </source>
</evidence>
<reference evidence="2 3" key="1">
    <citation type="submission" date="2015-10" db="EMBL/GenBank/DDBJ databases">
        <title>Full genome of DAOMC 229536 Phialocephala scopiformis, a fungal endophyte of spruce producing the potent anti-insectan compound rugulosin.</title>
        <authorList>
            <consortium name="DOE Joint Genome Institute"/>
            <person name="Walker A.K."/>
            <person name="Frasz S.L."/>
            <person name="Seifert K.A."/>
            <person name="Miller J.D."/>
            <person name="Mondo S.J."/>
            <person name="Labutti K."/>
            <person name="Lipzen A."/>
            <person name="Dockter R."/>
            <person name="Kennedy M."/>
            <person name="Grigoriev I.V."/>
            <person name="Spatafora J.W."/>
        </authorList>
    </citation>
    <scope>NUCLEOTIDE SEQUENCE [LARGE SCALE GENOMIC DNA]</scope>
    <source>
        <strain evidence="2 3">CBS 120377</strain>
    </source>
</reference>
<dbReference type="AlphaFoldDB" id="A0A132B856"/>
<dbReference type="EMBL" id="KQ947435">
    <property type="protein sequence ID" value="KUJ08582.1"/>
    <property type="molecule type" value="Genomic_DNA"/>
</dbReference>
<dbReference type="GeneID" id="28816537"/>
<feature type="region of interest" description="Disordered" evidence="1">
    <location>
        <begin position="92"/>
        <end position="196"/>
    </location>
</feature>
<feature type="region of interest" description="Disordered" evidence="1">
    <location>
        <begin position="37"/>
        <end position="62"/>
    </location>
</feature>